<dbReference type="AlphaFoldDB" id="A0A344TEZ8"/>
<keyword evidence="2" id="KW-0238">DNA-binding</keyword>
<proteinExistence type="predicted"/>
<feature type="domain" description="Helix-turn-helix" evidence="1">
    <location>
        <begin position="39"/>
        <end position="90"/>
    </location>
</feature>
<sequence>MKQLTFNELPQAVIQLYDKLESIERLLLQKSQPEEPDRWFDLSELCAYLPEKATKPTVYGWVHSGIIPVHKRGKKLYFLKSEIDLWLKEGRKKTYAETVAEANNYVKRKGVKYGH</sequence>
<dbReference type="EMBL" id="CP030850">
    <property type="protein sequence ID" value="AXE17219.1"/>
    <property type="molecule type" value="Genomic_DNA"/>
</dbReference>
<dbReference type="InterPro" id="IPR041657">
    <property type="entry name" value="HTH_17"/>
</dbReference>
<dbReference type="RefSeq" id="WP_114066005.1">
    <property type="nucleotide sequence ID" value="NZ_CP030850.1"/>
</dbReference>
<organism evidence="2 3">
    <name type="scientific">Runella rosea</name>
    <dbReference type="NCBI Taxonomy" id="2259595"/>
    <lineage>
        <taxon>Bacteria</taxon>
        <taxon>Pseudomonadati</taxon>
        <taxon>Bacteroidota</taxon>
        <taxon>Cytophagia</taxon>
        <taxon>Cytophagales</taxon>
        <taxon>Spirosomataceae</taxon>
        <taxon>Runella</taxon>
    </lineage>
</organism>
<dbReference type="GO" id="GO:0003677">
    <property type="term" value="F:DNA binding"/>
    <property type="evidence" value="ECO:0007669"/>
    <property type="project" value="UniProtKB-KW"/>
</dbReference>
<accession>A0A344TEZ8</accession>
<dbReference type="OrthoDB" id="597977at2"/>
<dbReference type="Pfam" id="PF12728">
    <property type="entry name" value="HTH_17"/>
    <property type="match status" value="1"/>
</dbReference>
<name>A0A344TEZ8_9BACT</name>
<evidence type="ECO:0000313" key="2">
    <source>
        <dbReference type="EMBL" id="AXE17219.1"/>
    </source>
</evidence>
<evidence type="ECO:0000259" key="1">
    <source>
        <dbReference type="Pfam" id="PF12728"/>
    </source>
</evidence>
<gene>
    <name evidence="2" type="ORF">DR864_05460</name>
</gene>
<protein>
    <submittedName>
        <fullName evidence="2">DNA-binding protein</fullName>
    </submittedName>
</protein>
<dbReference type="KEGG" id="run:DR864_05460"/>
<evidence type="ECO:0000313" key="3">
    <source>
        <dbReference type="Proteomes" id="UP000251993"/>
    </source>
</evidence>
<dbReference type="Proteomes" id="UP000251993">
    <property type="component" value="Chromosome"/>
</dbReference>
<keyword evidence="3" id="KW-1185">Reference proteome</keyword>
<reference evidence="2 3" key="1">
    <citation type="submission" date="2018-07" db="EMBL/GenBank/DDBJ databases">
        <title>Genome sequencing of Runella.</title>
        <authorList>
            <person name="Baek M.-G."/>
            <person name="Yi H."/>
        </authorList>
    </citation>
    <scope>NUCLEOTIDE SEQUENCE [LARGE SCALE GENOMIC DNA]</scope>
    <source>
        <strain evidence="2 3">HYN0085</strain>
    </source>
</reference>